<reference evidence="9" key="1">
    <citation type="submission" date="2022-01" db="UniProtKB">
        <authorList>
            <consortium name="EnsemblMetazoa"/>
        </authorList>
    </citation>
    <scope>IDENTIFICATION</scope>
</reference>
<dbReference type="GO" id="GO:0048009">
    <property type="term" value="P:insulin-like growth factor receptor signaling pathway"/>
    <property type="evidence" value="ECO:0007669"/>
    <property type="project" value="TreeGrafter"/>
</dbReference>
<evidence type="ECO:0000256" key="4">
    <source>
        <dbReference type="ARBA" id="ARBA00023157"/>
    </source>
</evidence>
<dbReference type="GO" id="GO:0005179">
    <property type="term" value="F:hormone activity"/>
    <property type="evidence" value="ECO:0007669"/>
    <property type="project" value="InterPro"/>
</dbReference>
<keyword evidence="5" id="KW-0964">Secreted</keyword>
<evidence type="ECO:0000256" key="2">
    <source>
        <dbReference type="ARBA" id="ARBA00022685"/>
    </source>
</evidence>
<evidence type="ECO:0000259" key="8">
    <source>
        <dbReference type="SMART" id="SM00078"/>
    </source>
</evidence>
<dbReference type="PANTHER" id="PTHR46845">
    <property type="entry name" value="INSULIN-LIKE GROWTH FACTOR I"/>
    <property type="match status" value="1"/>
</dbReference>
<evidence type="ECO:0000313" key="10">
    <source>
        <dbReference type="Proteomes" id="UP000494040"/>
    </source>
</evidence>
<dbReference type="KEGG" id="clec:106672819"/>
<evidence type="ECO:0000256" key="7">
    <source>
        <dbReference type="SAM" id="SignalP"/>
    </source>
</evidence>
<dbReference type="InterPro" id="IPR036438">
    <property type="entry name" value="Insulin-like_sf"/>
</dbReference>
<feature type="chain" id="PRO_5035250426" description="Insulin-like domain-containing protein" evidence="7">
    <location>
        <begin position="24"/>
        <end position="300"/>
    </location>
</feature>
<accession>A0A8I6S7D5</accession>
<keyword evidence="2" id="KW-0165">Cleavage on pair of basic residues</keyword>
<proteinExistence type="inferred from homology"/>
<dbReference type="InterPro" id="IPR016179">
    <property type="entry name" value="Insulin-like"/>
</dbReference>
<evidence type="ECO:0000313" key="9">
    <source>
        <dbReference type="EnsemblMetazoa" id="XP_014260033.1"/>
    </source>
</evidence>
<sequence>MRVITFYLLCLFLPIYFCSSSNAVRFCGRSLAEALAIVCSERGYNMAFRPGAPIPTDRRYRRGIVDECCHNGCSFSTLESYCSEGSSDDSKSPPYLQISKRSDSHKNMNKENKDYVDDQEMSDQYSDMMVKQSTTYQHNVLQTRSSIENIDIKSDGTHHHKRKLFGHIDDDQGGRAGHIYPYSLDHHLYRKATGGNKVKRNEMRRSSMDSSHQRLESKLGHNPNENSLDWLRKSENDFISSNRHPTIRHHKERFSVPRHRVTDLHVKKNKVSPTSQVGTISPYFLGHTLVSKSTRKSFRY</sequence>
<protein>
    <recommendedName>
        <fullName evidence="8">Insulin-like domain-containing protein</fullName>
    </recommendedName>
</protein>
<keyword evidence="4" id="KW-1015">Disulfide bond</keyword>
<evidence type="ECO:0000256" key="6">
    <source>
        <dbReference type="SAM" id="MobiDB-lite"/>
    </source>
</evidence>
<keyword evidence="3 7" id="KW-0732">Signal</keyword>
<feature type="compositionally biased region" description="Basic and acidic residues" evidence="6">
    <location>
        <begin position="100"/>
        <end position="114"/>
    </location>
</feature>
<feature type="domain" description="Insulin-like" evidence="8">
    <location>
        <begin position="24"/>
        <end position="82"/>
    </location>
</feature>
<dbReference type="SUPFAM" id="SSF56994">
    <property type="entry name" value="Insulin-like"/>
    <property type="match status" value="1"/>
</dbReference>
<dbReference type="Gene3D" id="1.10.100.10">
    <property type="entry name" value="Insulin-like"/>
    <property type="match status" value="1"/>
</dbReference>
<feature type="signal peptide" evidence="7">
    <location>
        <begin position="1"/>
        <end position="23"/>
    </location>
</feature>
<feature type="region of interest" description="Disordered" evidence="6">
    <location>
        <begin position="85"/>
        <end position="114"/>
    </location>
</feature>
<organism evidence="9 10">
    <name type="scientific">Cimex lectularius</name>
    <name type="common">Bed bug</name>
    <name type="synonym">Acanthia lectularia</name>
    <dbReference type="NCBI Taxonomy" id="79782"/>
    <lineage>
        <taxon>Eukaryota</taxon>
        <taxon>Metazoa</taxon>
        <taxon>Ecdysozoa</taxon>
        <taxon>Arthropoda</taxon>
        <taxon>Hexapoda</taxon>
        <taxon>Insecta</taxon>
        <taxon>Pterygota</taxon>
        <taxon>Neoptera</taxon>
        <taxon>Paraneoptera</taxon>
        <taxon>Hemiptera</taxon>
        <taxon>Heteroptera</taxon>
        <taxon>Panheteroptera</taxon>
        <taxon>Cimicomorpha</taxon>
        <taxon>Cimicidae</taxon>
        <taxon>Cimex</taxon>
    </lineage>
</organism>
<dbReference type="GO" id="GO:0005615">
    <property type="term" value="C:extracellular space"/>
    <property type="evidence" value="ECO:0007669"/>
    <property type="project" value="TreeGrafter"/>
</dbReference>
<dbReference type="GO" id="GO:0008283">
    <property type="term" value="P:cell population proliferation"/>
    <property type="evidence" value="ECO:0007669"/>
    <property type="project" value="TreeGrafter"/>
</dbReference>
<dbReference type="PRINTS" id="PR00276">
    <property type="entry name" value="INSULINFAMLY"/>
</dbReference>
<dbReference type="GO" id="GO:0005159">
    <property type="term" value="F:insulin-like growth factor receptor binding"/>
    <property type="evidence" value="ECO:0007669"/>
    <property type="project" value="TreeGrafter"/>
</dbReference>
<dbReference type="GO" id="GO:0008284">
    <property type="term" value="P:positive regulation of cell population proliferation"/>
    <property type="evidence" value="ECO:0007669"/>
    <property type="project" value="TreeGrafter"/>
</dbReference>
<dbReference type="PANTHER" id="PTHR46845:SF1">
    <property type="entry name" value="INSULIN-LIKE GROWTH FACTOR I"/>
    <property type="match status" value="1"/>
</dbReference>
<dbReference type="GO" id="GO:0051897">
    <property type="term" value="P:positive regulation of phosphatidylinositol 3-kinase/protein kinase B signal transduction"/>
    <property type="evidence" value="ECO:0007669"/>
    <property type="project" value="TreeGrafter"/>
</dbReference>
<evidence type="ECO:0000256" key="3">
    <source>
        <dbReference type="ARBA" id="ARBA00022729"/>
    </source>
</evidence>
<dbReference type="InterPro" id="IPR022353">
    <property type="entry name" value="Insulin_CS"/>
</dbReference>
<dbReference type="AlphaFoldDB" id="A0A8I6S7D5"/>
<dbReference type="PROSITE" id="PS00262">
    <property type="entry name" value="INSULIN"/>
    <property type="match status" value="1"/>
</dbReference>
<dbReference type="Pfam" id="PF00049">
    <property type="entry name" value="Insulin"/>
    <property type="match status" value="1"/>
</dbReference>
<dbReference type="GeneID" id="106672819"/>
<evidence type="ECO:0000256" key="1">
    <source>
        <dbReference type="ARBA" id="ARBA00009034"/>
    </source>
</evidence>
<dbReference type="EnsemblMetazoa" id="XM_014404547.1">
    <property type="protein sequence ID" value="XP_014260033.1"/>
    <property type="gene ID" value="LOC106672819"/>
</dbReference>
<evidence type="ECO:0000256" key="5">
    <source>
        <dbReference type="RuleBase" id="RU000406"/>
    </source>
</evidence>
<dbReference type="InterPro" id="IPR022352">
    <property type="entry name" value="Ins/IGF/rlx"/>
</dbReference>
<comment type="similarity">
    <text evidence="1 5">Belongs to the insulin family.</text>
</comment>
<keyword evidence="10" id="KW-1185">Reference proteome</keyword>
<dbReference type="OrthoDB" id="10019596at2759"/>
<feature type="compositionally biased region" description="Basic and acidic residues" evidence="6">
    <location>
        <begin position="199"/>
        <end position="219"/>
    </location>
</feature>
<dbReference type="GO" id="GO:0043066">
    <property type="term" value="P:negative regulation of apoptotic process"/>
    <property type="evidence" value="ECO:0007669"/>
    <property type="project" value="TreeGrafter"/>
</dbReference>
<dbReference type="SMART" id="SM00078">
    <property type="entry name" value="IlGF"/>
    <property type="match status" value="1"/>
</dbReference>
<dbReference type="RefSeq" id="XP_014260033.1">
    <property type="nucleotide sequence ID" value="XM_014404547.1"/>
</dbReference>
<comment type="subcellular location">
    <subcellularLocation>
        <location evidence="5">Secreted</location>
    </subcellularLocation>
</comment>
<name>A0A8I6S7D5_CIMLE</name>
<dbReference type="Proteomes" id="UP000494040">
    <property type="component" value="Unassembled WGS sequence"/>
</dbReference>
<feature type="region of interest" description="Disordered" evidence="6">
    <location>
        <begin position="195"/>
        <end position="227"/>
    </location>
</feature>